<dbReference type="GO" id="GO:0004650">
    <property type="term" value="F:polygalacturonase activity"/>
    <property type="evidence" value="ECO:0007669"/>
    <property type="project" value="InterPro"/>
</dbReference>
<dbReference type="SMART" id="SM00710">
    <property type="entry name" value="PbH1"/>
    <property type="match status" value="3"/>
</dbReference>
<dbReference type="InterPro" id="IPR006626">
    <property type="entry name" value="PbH1"/>
</dbReference>
<dbReference type="InterPro" id="IPR000743">
    <property type="entry name" value="Glyco_hydro_28"/>
</dbReference>
<dbReference type="GO" id="GO:0005975">
    <property type="term" value="P:carbohydrate metabolic process"/>
    <property type="evidence" value="ECO:0007669"/>
    <property type="project" value="InterPro"/>
</dbReference>
<dbReference type="EMBL" id="JAPFFJ010000018">
    <property type="protein sequence ID" value="KAJ6402320.1"/>
    <property type="molecule type" value="Genomic_DNA"/>
</dbReference>
<evidence type="ECO:0000256" key="1">
    <source>
        <dbReference type="ARBA" id="ARBA00004191"/>
    </source>
</evidence>
<evidence type="ECO:0000256" key="2">
    <source>
        <dbReference type="ARBA" id="ARBA00008834"/>
    </source>
</evidence>
<comment type="subcellular location">
    <subcellularLocation>
        <location evidence="1">Secreted</location>
        <location evidence="1">Cell wall</location>
    </subcellularLocation>
</comment>
<evidence type="ECO:0000313" key="7">
    <source>
        <dbReference type="EMBL" id="KAJ6402320.1"/>
    </source>
</evidence>
<keyword evidence="4 6" id="KW-0378">Hydrolase</keyword>
<gene>
    <name evidence="7" type="ORF">OIU84_014417</name>
</gene>
<proteinExistence type="inferred from homology"/>
<dbReference type="AlphaFoldDB" id="A0AAD6JCG0"/>
<dbReference type="InterPro" id="IPR012334">
    <property type="entry name" value="Pectin_lyas_fold"/>
</dbReference>
<reference evidence="7 8" key="1">
    <citation type="journal article" date="2023" name="Int. J. Mol. Sci.">
        <title>De Novo Assembly and Annotation of 11 Diverse Shrub Willow (Salix) Genomes Reveals Novel Gene Organization in Sex-Linked Regions.</title>
        <authorList>
            <person name="Hyden B."/>
            <person name="Feng K."/>
            <person name="Yates T.B."/>
            <person name="Jawdy S."/>
            <person name="Cereghino C."/>
            <person name="Smart L.B."/>
            <person name="Muchero W."/>
        </authorList>
    </citation>
    <scope>NUCLEOTIDE SEQUENCE [LARGE SCALE GENOMIC DNA]</scope>
    <source>
        <tissue evidence="7">Shoot tip</tissue>
    </source>
</reference>
<dbReference type="InterPro" id="IPR051801">
    <property type="entry name" value="GH28_Enzymes"/>
</dbReference>
<sequence>MEFCKYRKYQALQIIISTVFILGSSLNGSALAESLQKTVEYKAINCRKHSAVLTDFGAVGDGKTPNTKAFEEAIKNLSQMHVLLASQDEDEWPVLTPLPSYGGARENVVFERSGSLIFASNVTDVIITGENGTVDGQGAVWWEKFKEKKLKKERPYLIEIMYSDQVQISNITLINSPQWHVHPIYSSNVLIQGVTILAPVHVPNTDGINPDSCTNVIIQDCYIVSGDDCIAVKSGLDQYGIKVGMPMKQLIIRRITCISPKSAAIALGSEMSGGIEDVRVEDITAINTESAVRVKTADLIRHTLMRGYDPKALPEITNINYRDIVADNVTIPGKLEGLGEENPFTGICISNVTMTLAKKHGEPAWNCTAVSGVSSNVTPMPCAALPQKNLECPFPEDTLPIEKVSLQTCSATF</sequence>
<keyword evidence="8" id="KW-1185">Reference proteome</keyword>
<evidence type="ECO:0000313" key="8">
    <source>
        <dbReference type="Proteomes" id="UP001162972"/>
    </source>
</evidence>
<dbReference type="Pfam" id="PF00295">
    <property type="entry name" value="Glyco_hydro_28"/>
    <property type="match status" value="1"/>
</dbReference>
<evidence type="ECO:0008006" key="9">
    <source>
        <dbReference type="Google" id="ProtNLM"/>
    </source>
</evidence>
<keyword evidence="3" id="KW-0134">Cell wall</keyword>
<evidence type="ECO:0000256" key="4">
    <source>
        <dbReference type="ARBA" id="ARBA00022801"/>
    </source>
</evidence>
<dbReference type="Proteomes" id="UP001162972">
    <property type="component" value="Chromosome 4"/>
</dbReference>
<keyword evidence="3" id="KW-0964">Secreted</keyword>
<comment type="similarity">
    <text evidence="2 6">Belongs to the glycosyl hydrolase 28 family.</text>
</comment>
<keyword evidence="5 6" id="KW-0326">Glycosidase</keyword>
<dbReference type="Gene3D" id="2.160.20.10">
    <property type="entry name" value="Single-stranded right-handed beta-helix, Pectin lyase-like"/>
    <property type="match status" value="1"/>
</dbReference>
<evidence type="ECO:0000256" key="3">
    <source>
        <dbReference type="ARBA" id="ARBA00022512"/>
    </source>
</evidence>
<dbReference type="PANTHER" id="PTHR31339:SF12">
    <property type="entry name" value="ENDO-POLYGALACTURONASE-LIKE PROTEIN"/>
    <property type="match status" value="1"/>
</dbReference>
<organism evidence="7 8">
    <name type="scientific">Salix udensis</name>
    <dbReference type="NCBI Taxonomy" id="889485"/>
    <lineage>
        <taxon>Eukaryota</taxon>
        <taxon>Viridiplantae</taxon>
        <taxon>Streptophyta</taxon>
        <taxon>Embryophyta</taxon>
        <taxon>Tracheophyta</taxon>
        <taxon>Spermatophyta</taxon>
        <taxon>Magnoliopsida</taxon>
        <taxon>eudicotyledons</taxon>
        <taxon>Gunneridae</taxon>
        <taxon>Pentapetalae</taxon>
        <taxon>rosids</taxon>
        <taxon>fabids</taxon>
        <taxon>Malpighiales</taxon>
        <taxon>Salicaceae</taxon>
        <taxon>Saliceae</taxon>
        <taxon>Salix</taxon>
    </lineage>
</organism>
<dbReference type="InterPro" id="IPR011050">
    <property type="entry name" value="Pectin_lyase_fold/virulence"/>
</dbReference>
<dbReference type="PANTHER" id="PTHR31339">
    <property type="entry name" value="PECTIN LYASE-RELATED"/>
    <property type="match status" value="1"/>
</dbReference>
<name>A0AAD6JCG0_9ROSI</name>
<evidence type="ECO:0000256" key="6">
    <source>
        <dbReference type="RuleBase" id="RU361169"/>
    </source>
</evidence>
<protein>
    <recommendedName>
        <fullName evidence="9">Polygalacturonase</fullName>
    </recommendedName>
</protein>
<dbReference type="SUPFAM" id="SSF51126">
    <property type="entry name" value="Pectin lyase-like"/>
    <property type="match status" value="1"/>
</dbReference>
<comment type="caution">
    <text evidence="7">The sequence shown here is derived from an EMBL/GenBank/DDBJ whole genome shotgun (WGS) entry which is preliminary data.</text>
</comment>
<evidence type="ECO:0000256" key="5">
    <source>
        <dbReference type="ARBA" id="ARBA00023295"/>
    </source>
</evidence>
<accession>A0AAD6JCG0</accession>